<evidence type="ECO:0000256" key="1">
    <source>
        <dbReference type="SAM" id="MobiDB-lite"/>
    </source>
</evidence>
<name>A0A3Q0J6A7_DIACI</name>
<keyword evidence="2" id="KW-1185">Reference proteome</keyword>
<organism evidence="2 3">
    <name type="scientific">Diaphorina citri</name>
    <name type="common">Asian citrus psyllid</name>
    <dbReference type="NCBI Taxonomy" id="121845"/>
    <lineage>
        <taxon>Eukaryota</taxon>
        <taxon>Metazoa</taxon>
        <taxon>Ecdysozoa</taxon>
        <taxon>Arthropoda</taxon>
        <taxon>Hexapoda</taxon>
        <taxon>Insecta</taxon>
        <taxon>Pterygota</taxon>
        <taxon>Neoptera</taxon>
        <taxon>Paraneoptera</taxon>
        <taxon>Hemiptera</taxon>
        <taxon>Sternorrhyncha</taxon>
        <taxon>Psylloidea</taxon>
        <taxon>Psyllidae</taxon>
        <taxon>Diaphorininae</taxon>
        <taxon>Diaphorina</taxon>
    </lineage>
</organism>
<dbReference type="AlphaFoldDB" id="A0A3Q0J6A7"/>
<feature type="compositionally biased region" description="Basic and acidic residues" evidence="1">
    <location>
        <begin position="192"/>
        <end position="245"/>
    </location>
</feature>
<feature type="compositionally biased region" description="Basic residues" evidence="1">
    <location>
        <begin position="1"/>
        <end position="16"/>
    </location>
</feature>
<feature type="compositionally biased region" description="Acidic residues" evidence="1">
    <location>
        <begin position="343"/>
        <end position="354"/>
    </location>
</feature>
<reference evidence="3" key="1">
    <citation type="submission" date="2025-08" db="UniProtKB">
        <authorList>
            <consortium name="RefSeq"/>
        </authorList>
    </citation>
    <scope>IDENTIFICATION</scope>
</reference>
<feature type="region of interest" description="Disordered" evidence="1">
    <location>
        <begin position="1"/>
        <end position="26"/>
    </location>
</feature>
<dbReference type="GeneID" id="103515544"/>
<feature type="region of interest" description="Disordered" evidence="1">
    <location>
        <begin position="192"/>
        <end position="256"/>
    </location>
</feature>
<dbReference type="RefSeq" id="XP_026684012.1">
    <property type="nucleotide sequence ID" value="XM_026828211.1"/>
</dbReference>
<gene>
    <name evidence="3" type="primary">LOC103515544</name>
</gene>
<evidence type="ECO:0000313" key="3">
    <source>
        <dbReference type="RefSeq" id="XP_026684012.1"/>
    </source>
</evidence>
<sequence length="389" mass="45331">MFSKSKKKLLPSKAKRTSIDQIETRDPTTYDFEKTKSKNLGTKLVDNDNKLAGYEIGDPDTILIEYMEHKNAHKAKSRFQSIYSKRNKSRNHKKETDVKNNESVGCFFCVCKLFKTRDQQNTKLENIRPVRIKSRNAEKDISKTKRFDSKDAAIKNHTERCETHVMKIITVDIQQHKEETIELELNERKVLEPQKQESEERENTNVKVIDIERREESKELEPDETKGNEDEASKEEEKELVKFEVESNEEGITGENSLEVIIETKCAKEQTGEIQEELNTEPIVIYDFEDPPIKEDENELNLSESHDINENPMETKEEEVDLSEAKENGQQPNKLEEKKILDIDQEDNEKELDEVDLKSVDVHDFEELAIKIDENEEVDQQSIETEDPV</sequence>
<dbReference type="PaxDb" id="121845-A0A3Q0J6A7"/>
<proteinExistence type="predicted"/>
<dbReference type="Proteomes" id="UP000079169">
    <property type="component" value="Unplaced"/>
</dbReference>
<protein>
    <submittedName>
        <fullName evidence="3">Nucleolar protein 58-like</fullName>
    </submittedName>
</protein>
<dbReference type="KEGG" id="dci:103515544"/>
<accession>A0A3Q0J6A7</accession>
<evidence type="ECO:0000313" key="2">
    <source>
        <dbReference type="Proteomes" id="UP000079169"/>
    </source>
</evidence>
<feature type="compositionally biased region" description="Basic and acidic residues" evidence="1">
    <location>
        <begin position="304"/>
        <end position="315"/>
    </location>
</feature>
<feature type="region of interest" description="Disordered" evidence="1">
    <location>
        <begin position="292"/>
        <end position="355"/>
    </location>
</feature>